<protein>
    <submittedName>
        <fullName evidence="2">Uncharacterized protein</fullName>
    </submittedName>
</protein>
<feature type="non-terminal residue" evidence="2">
    <location>
        <position position="1"/>
    </location>
</feature>
<evidence type="ECO:0000313" key="3">
    <source>
        <dbReference type="Proteomes" id="UP000707071"/>
    </source>
</evidence>
<organism evidence="2 3">
    <name type="scientific">Claviceps aff. purpurea</name>
    <dbReference type="NCBI Taxonomy" id="1967640"/>
    <lineage>
        <taxon>Eukaryota</taxon>
        <taxon>Fungi</taxon>
        <taxon>Dikarya</taxon>
        <taxon>Ascomycota</taxon>
        <taxon>Pezizomycotina</taxon>
        <taxon>Sordariomycetes</taxon>
        <taxon>Hypocreomycetidae</taxon>
        <taxon>Hypocreales</taxon>
        <taxon>Clavicipitaceae</taxon>
        <taxon>Claviceps</taxon>
    </lineage>
</organism>
<evidence type="ECO:0000313" key="2">
    <source>
        <dbReference type="EMBL" id="KAG6297331.1"/>
    </source>
</evidence>
<accession>A0A9P7QHH8</accession>
<name>A0A9P7QHH8_9HYPO</name>
<sequence length="56" mass="6146">HPTPGESEMNMDLVKPPMPPQMQAELASLPHQHRQAEAEQHDDMIYAPSATKPASA</sequence>
<comment type="caution">
    <text evidence="2">The sequence shown here is derived from an EMBL/GenBank/DDBJ whole genome shotgun (WGS) entry which is preliminary data.</text>
</comment>
<keyword evidence="3" id="KW-1185">Reference proteome</keyword>
<dbReference type="EMBL" id="SRRH01000152">
    <property type="protein sequence ID" value="KAG6297331.1"/>
    <property type="molecule type" value="Genomic_DNA"/>
</dbReference>
<feature type="region of interest" description="Disordered" evidence="1">
    <location>
        <begin position="1"/>
        <end position="56"/>
    </location>
</feature>
<proteinExistence type="predicted"/>
<feature type="compositionally biased region" description="Basic and acidic residues" evidence="1">
    <location>
        <begin position="34"/>
        <end position="44"/>
    </location>
</feature>
<evidence type="ECO:0000256" key="1">
    <source>
        <dbReference type="SAM" id="MobiDB-lite"/>
    </source>
</evidence>
<gene>
    <name evidence="2" type="ORF">E4U09_001427</name>
</gene>
<dbReference type="Proteomes" id="UP000707071">
    <property type="component" value="Unassembled WGS sequence"/>
</dbReference>
<reference evidence="2 3" key="1">
    <citation type="journal article" date="2020" name="bioRxiv">
        <title>Whole genome comparisons of ergot fungi reveals the divergence and evolution of species within the genus Claviceps are the result of varying mechanisms driving genome evolution and host range expansion.</title>
        <authorList>
            <person name="Wyka S.A."/>
            <person name="Mondo S.J."/>
            <person name="Liu M."/>
            <person name="Dettman J."/>
            <person name="Nalam V."/>
            <person name="Broders K.D."/>
        </authorList>
    </citation>
    <scope>NUCLEOTIDE SEQUENCE [LARGE SCALE GENOMIC DNA]</scope>
    <source>
        <strain evidence="2 3">Clav52</strain>
    </source>
</reference>
<dbReference type="AlphaFoldDB" id="A0A9P7QHH8"/>